<organism evidence="1 2">
    <name type="scientific">Delftia acidovorans</name>
    <name type="common">Pseudomonas acidovorans</name>
    <name type="synonym">Comamonas acidovorans</name>
    <dbReference type="NCBI Taxonomy" id="80866"/>
    <lineage>
        <taxon>Bacteria</taxon>
        <taxon>Pseudomonadati</taxon>
        <taxon>Pseudomonadota</taxon>
        <taxon>Betaproteobacteria</taxon>
        <taxon>Burkholderiales</taxon>
        <taxon>Comamonadaceae</taxon>
        <taxon>Delftia</taxon>
    </lineage>
</organism>
<reference evidence="1 2" key="1">
    <citation type="submission" date="2020-12" db="EMBL/GenBank/DDBJ databases">
        <title>FDA dAtabase for Regulatory Grade micrObial Sequences (FDA-ARGOS): Supporting development and validation of Infectious Disease Dx tests.</title>
        <authorList>
            <person name="Sproer C."/>
            <person name="Gronow S."/>
            <person name="Severitt S."/>
            <person name="Schroder I."/>
            <person name="Tallon L."/>
            <person name="Sadzewicz L."/>
            <person name="Zhao X."/>
            <person name="Boylan J."/>
            <person name="Ott S."/>
            <person name="Bowen H."/>
            <person name="Vavikolanu K."/>
            <person name="Mehta A."/>
            <person name="Aluvathingal J."/>
            <person name="Nadendla S."/>
            <person name="Lowell S."/>
            <person name="Myers T."/>
            <person name="Yan Y."/>
            <person name="Sichtig H."/>
        </authorList>
    </citation>
    <scope>NUCLEOTIDE SEQUENCE [LARGE SCALE GENOMIC DNA]</scope>
    <source>
        <strain evidence="1 2">FDAARGOS_909</strain>
    </source>
</reference>
<evidence type="ECO:0000313" key="2">
    <source>
        <dbReference type="Proteomes" id="UP000594778"/>
    </source>
</evidence>
<protein>
    <submittedName>
        <fullName evidence="1">Uncharacterized protein</fullName>
    </submittedName>
</protein>
<proteinExistence type="predicted"/>
<name>A0A7T2S6R0_DELAC</name>
<dbReference type="Proteomes" id="UP000594778">
    <property type="component" value="Chromosome"/>
</dbReference>
<dbReference type="RefSeq" id="WP_197956466.1">
    <property type="nucleotide sequence ID" value="NZ_CP065668.1"/>
</dbReference>
<gene>
    <name evidence="1" type="ORF">I6G66_06175</name>
</gene>
<dbReference type="EMBL" id="CP065668">
    <property type="protein sequence ID" value="QPS09607.1"/>
    <property type="molecule type" value="Genomic_DNA"/>
</dbReference>
<accession>A0A7T2S6R0</accession>
<dbReference type="AlphaFoldDB" id="A0A7T2S6R0"/>
<evidence type="ECO:0000313" key="1">
    <source>
        <dbReference type="EMBL" id="QPS09607.1"/>
    </source>
</evidence>
<sequence>MSRRVVHRDAGRYQLQIFVRPPAVNLWSDFEERALAMGYTAVIEGVVVEPGTPEADRWMRVLSEKCSLFSDATQAVIAHRAAQAAAKGANES</sequence>